<evidence type="ECO:0000256" key="4">
    <source>
        <dbReference type="ARBA" id="ARBA00023136"/>
    </source>
</evidence>
<dbReference type="InterPro" id="IPR050186">
    <property type="entry name" value="TPT_transporter"/>
</dbReference>
<feature type="transmembrane region" description="Helical" evidence="5">
    <location>
        <begin position="127"/>
        <end position="151"/>
    </location>
</feature>
<keyword evidence="3 5" id="KW-1133">Transmembrane helix</keyword>
<keyword evidence="4 5" id="KW-0472">Membrane</keyword>
<feature type="transmembrane region" description="Helical" evidence="5">
    <location>
        <begin position="60"/>
        <end position="83"/>
    </location>
</feature>
<evidence type="ECO:0000259" key="6">
    <source>
        <dbReference type="Pfam" id="PF03151"/>
    </source>
</evidence>
<gene>
    <name evidence="7" type="ORF">ASTO00021_LOCUS2100</name>
    <name evidence="8" type="ORF">ASTO00021_LOCUS2101</name>
    <name evidence="9" type="ORF">ASTO00021_LOCUS2103</name>
</gene>
<sequence length="556" mass="62791">MYMYNQTFSEAALSSASALPLYSVSSKGNQNEIALVHFTTAGNGGHQKNFPSSIVVEERLIGLAFVFLFLAGGSFLFTFLCVYPLSENANKKNIHVEKEINESEDEKVVNERKSKIYKYVSIEAWKAWYVVSIIILSYGLSITVTEFTKWFLSVWDKEGLKPGESFPCPCFYLGTSMLFQFLLSYALIYVSRKSKRGLNISSAHGNKKGYVLVPVSRKYYVGFVVPVAVTTVVAIALETKAMSLMNVSIVTIIKSSGVVLNLFFSAWAGLVSFNYKLFFSLLVMSAGLVIATFGGINIGIGGLSYVGFILTMLSTILGELRHIFIQIMLQGRENIGNVNAEKLPPLDMIVYFAPIQVTVLYIYAFVFEYKAFIRSDIYRNHFTRFFQITLLMVGFILAMVYVELTVTQYTSALTGSTLSVLKNMIVVFFSALLLGERVSGLDMIGLLVVLLGLFMYFHTLRRTKDEGNMIFSDQARELRADILCNFSCIHKTKKYDDFVESSFSFRNEKLRVKEDDIFMNNQESIWKQYEYGDENDTGETDNLLPNNFKDGENFLI</sequence>
<dbReference type="GO" id="GO:0016020">
    <property type="term" value="C:membrane"/>
    <property type="evidence" value="ECO:0007669"/>
    <property type="project" value="UniProtKB-SubCell"/>
</dbReference>
<feature type="transmembrane region" description="Helical" evidence="5">
    <location>
        <begin position="219"/>
        <end position="237"/>
    </location>
</feature>
<feature type="transmembrane region" description="Helical" evidence="5">
    <location>
        <begin position="385"/>
        <end position="404"/>
    </location>
</feature>
<comment type="subcellular location">
    <subcellularLocation>
        <location evidence="1">Membrane</location>
        <topology evidence="1">Multi-pass membrane protein</topology>
    </subcellularLocation>
</comment>
<dbReference type="Pfam" id="PF03151">
    <property type="entry name" value="TPT"/>
    <property type="match status" value="1"/>
</dbReference>
<reference evidence="8" key="1">
    <citation type="submission" date="2021-01" db="EMBL/GenBank/DDBJ databases">
        <authorList>
            <person name="Corre E."/>
            <person name="Pelletier E."/>
            <person name="Niang G."/>
            <person name="Scheremetjew M."/>
            <person name="Finn R."/>
            <person name="Kale V."/>
            <person name="Holt S."/>
            <person name="Cochrane G."/>
            <person name="Meng A."/>
            <person name="Brown T."/>
            <person name="Cohen L."/>
        </authorList>
    </citation>
    <scope>NUCLEOTIDE SEQUENCE</scope>
    <source>
        <strain evidence="8">GSBS06</strain>
    </source>
</reference>
<dbReference type="InterPro" id="IPR004853">
    <property type="entry name" value="Sugar_P_trans_dom"/>
</dbReference>
<dbReference type="SUPFAM" id="SSF103481">
    <property type="entry name" value="Multidrug resistance efflux transporter EmrE"/>
    <property type="match status" value="1"/>
</dbReference>
<evidence type="ECO:0000256" key="5">
    <source>
        <dbReference type="SAM" id="Phobius"/>
    </source>
</evidence>
<name>A0A6S8AUF2_9STRA</name>
<dbReference type="EMBL" id="HBIN01003081">
    <property type="protein sequence ID" value="CAE0431766.1"/>
    <property type="molecule type" value="Transcribed_RNA"/>
</dbReference>
<feature type="transmembrane region" description="Helical" evidence="5">
    <location>
        <begin position="345"/>
        <end position="365"/>
    </location>
</feature>
<evidence type="ECO:0000313" key="9">
    <source>
        <dbReference type="EMBL" id="CAE0431766.1"/>
    </source>
</evidence>
<dbReference type="PANTHER" id="PTHR11132">
    <property type="entry name" value="SOLUTE CARRIER FAMILY 35"/>
    <property type="match status" value="1"/>
</dbReference>
<dbReference type="EMBL" id="HBIN01003079">
    <property type="protein sequence ID" value="CAE0431764.1"/>
    <property type="molecule type" value="Transcribed_RNA"/>
</dbReference>
<dbReference type="InterPro" id="IPR037185">
    <property type="entry name" value="EmrE-like"/>
</dbReference>
<dbReference type="EMBL" id="HBIN01003078">
    <property type="protein sequence ID" value="CAE0431763.1"/>
    <property type="molecule type" value="Transcribed_RNA"/>
</dbReference>
<keyword evidence="2 5" id="KW-0812">Transmembrane</keyword>
<proteinExistence type="predicted"/>
<evidence type="ECO:0000313" key="8">
    <source>
        <dbReference type="EMBL" id="CAE0431764.1"/>
    </source>
</evidence>
<protein>
    <recommendedName>
        <fullName evidence="6">Sugar phosphate transporter domain-containing protein</fullName>
    </recommendedName>
</protein>
<feature type="transmembrane region" description="Helical" evidence="5">
    <location>
        <begin position="441"/>
        <end position="460"/>
    </location>
</feature>
<dbReference type="AlphaFoldDB" id="A0A6S8AUF2"/>
<feature type="transmembrane region" description="Helical" evidence="5">
    <location>
        <begin position="277"/>
        <end position="296"/>
    </location>
</feature>
<accession>A0A6S8AUF2</accession>
<evidence type="ECO:0000313" key="7">
    <source>
        <dbReference type="EMBL" id="CAE0431763.1"/>
    </source>
</evidence>
<evidence type="ECO:0000256" key="3">
    <source>
        <dbReference type="ARBA" id="ARBA00022989"/>
    </source>
</evidence>
<feature type="domain" description="Sugar phosphate transporter" evidence="6">
    <location>
        <begin position="218"/>
        <end position="456"/>
    </location>
</feature>
<organism evidence="8">
    <name type="scientific">Aplanochytrium stocchinoi</name>
    <dbReference type="NCBI Taxonomy" id="215587"/>
    <lineage>
        <taxon>Eukaryota</taxon>
        <taxon>Sar</taxon>
        <taxon>Stramenopiles</taxon>
        <taxon>Bigyra</taxon>
        <taxon>Labyrinthulomycetes</taxon>
        <taxon>Thraustochytrida</taxon>
        <taxon>Thraustochytriidae</taxon>
        <taxon>Aplanochytrium</taxon>
    </lineage>
</organism>
<feature type="transmembrane region" description="Helical" evidence="5">
    <location>
        <begin position="171"/>
        <end position="190"/>
    </location>
</feature>
<feature type="transmembrane region" description="Helical" evidence="5">
    <location>
        <begin position="416"/>
        <end position="435"/>
    </location>
</feature>
<evidence type="ECO:0000256" key="2">
    <source>
        <dbReference type="ARBA" id="ARBA00022692"/>
    </source>
</evidence>
<evidence type="ECO:0000256" key="1">
    <source>
        <dbReference type="ARBA" id="ARBA00004141"/>
    </source>
</evidence>
<feature type="transmembrane region" description="Helical" evidence="5">
    <location>
        <begin position="302"/>
        <end position="324"/>
    </location>
</feature>
<feature type="transmembrane region" description="Helical" evidence="5">
    <location>
        <begin position="249"/>
        <end position="270"/>
    </location>
</feature>